<dbReference type="PANTHER" id="PTHR30121:SF11">
    <property type="entry name" value="AAA+ ATPASE DOMAIN-CONTAINING PROTEIN"/>
    <property type="match status" value="1"/>
</dbReference>
<keyword evidence="3" id="KW-1185">Reference proteome</keyword>
<dbReference type="Pfam" id="PF10412">
    <property type="entry name" value="TrwB_AAD_bind"/>
    <property type="match status" value="1"/>
</dbReference>
<dbReference type="GO" id="GO:0005524">
    <property type="term" value="F:ATP binding"/>
    <property type="evidence" value="ECO:0007669"/>
    <property type="project" value="UniProtKB-KW"/>
</dbReference>
<proteinExistence type="predicted"/>
<accession>A0A9X2ANW3</accession>
<comment type="caution">
    <text evidence="2">The sequence shown here is derived from an EMBL/GenBank/DDBJ whole genome shotgun (WGS) entry which is preliminary data.</text>
</comment>
<dbReference type="InterPro" id="IPR019476">
    <property type="entry name" value="T4SS_TraD_DNA-bd"/>
</dbReference>
<gene>
    <name evidence="2" type="ORF">MC378_14260</name>
</gene>
<reference evidence="2" key="1">
    <citation type="submission" date="2022-02" db="EMBL/GenBank/DDBJ databases">
        <title>Polaribacter sp. MSW13, isolated from seawater.</title>
        <authorList>
            <person name="Kristyanto S."/>
            <person name="Jung J."/>
            <person name="Jeon C.O."/>
        </authorList>
    </citation>
    <scope>NUCLEOTIDE SEQUENCE</scope>
    <source>
        <strain evidence="2">MSW13</strain>
    </source>
</reference>
<keyword evidence="2" id="KW-0547">Nucleotide-binding</keyword>
<dbReference type="RefSeq" id="WP_242179449.1">
    <property type="nucleotide sequence ID" value="NZ_JAKQYM010000015.1"/>
</dbReference>
<dbReference type="Gene3D" id="3.40.50.300">
    <property type="entry name" value="P-loop containing nucleotide triphosphate hydrolases"/>
    <property type="match status" value="2"/>
</dbReference>
<sequence>MNLTISEQATLNFYQWEYRHRGYYHFDTPVDIEVPYIPFYHTTSVDTRIIDDGRAPSLFKSISNLLSPPKLEEEPQQEIDEVKPLLLEFGTQPNLVSLTITFAKGIEILPSRNVEFLNMLSFTEHLLSFEIVGSSEEIHIQIICSDLDVSRVQSHLSAYFPAAIIRKTEITNFGFSPKIDVAIADFGLHDEYMRPITIADSFSIDPLTSVIATMESLHNDDTVVFQILFKGISSPLAKDITYSVSDGTGGSFFADAPEMPICAKTKIANPLFSVVMRIATQGNTNSRSQYLAQELARSVSAVSSSEYNKLIPLSNEGYNYDFHFYNLNNRLSNRLGFVLNSKELNIFVHYPNKTVVSQKLGIQGDNTKQVPKAFIQQKYLLGINEHNGIETKVMLDDEMRLRHTHIIGATGVGKSTLIANMMIEDMNTGNGCALFDPHGDIIEDILLRIPEHRKEDVIIIDPSDEKYSIGFNLLGATTDAEKIVLSSDLVSSFKRHATAWGDNMSAVLSNAINTFLESSRDGTLIELKRFLLEDAFRKEFLTTVEDPSIHYYWNNEYAMVQKRIAPLLTRIDTFLRPKVIRYMLSQTGGVDFKQCIEEKKIVLIKLSQGLIGEENSFLLGSIFLSKFNQVAQGRQSLSKSERYPYFIYLDEFQNFITPSITRILSGARKYGLGLILAHQELGQIDDTKILNSVISNPYTRICFRLGDADAKRLESGFSYFEQSDLQSLGTGEAIVRAGSSQNDFNISTFPLSKTEIDAEVNRNLIIRNTHNLYSKTKTELDELLLSLLPKQRHLKKEAKEKTVLKKQEEVTKVVTPTLIKNVDEVKDVVQTKEISLVNNVSSEMDSDLERRTSKYLEQAEEQEVVRKHRSLQYYVRSMAQQRGFKATLEESTQIGGKVDVALIKDDIRIAIEISVTNRVDYEVQNIQKCIDDEYSLVYMISENDKHLKNIQEQTLKVISKKQHSKIHFFSSEELPLYLDALQQPKTKIKRVRGYRVKVDYKTDNDTSKQSSITNIIMKALRKGK</sequence>
<dbReference type="Proteomes" id="UP001139369">
    <property type="component" value="Unassembled WGS sequence"/>
</dbReference>
<dbReference type="SUPFAM" id="SSF52540">
    <property type="entry name" value="P-loop containing nucleoside triphosphate hydrolases"/>
    <property type="match status" value="1"/>
</dbReference>
<evidence type="ECO:0000313" key="2">
    <source>
        <dbReference type="EMBL" id="MCI2230339.1"/>
    </source>
</evidence>
<dbReference type="CDD" id="cd01127">
    <property type="entry name" value="TrwB_TraG_TraD_VirD4"/>
    <property type="match status" value="1"/>
</dbReference>
<dbReference type="PANTHER" id="PTHR30121">
    <property type="entry name" value="UNCHARACTERIZED PROTEIN YJGR-RELATED"/>
    <property type="match status" value="1"/>
</dbReference>
<dbReference type="InterPro" id="IPR051162">
    <property type="entry name" value="T4SS_component"/>
</dbReference>
<organism evidence="2 3">
    <name type="scientific">Polaribacter marinus</name>
    <dbReference type="NCBI Taxonomy" id="2916838"/>
    <lineage>
        <taxon>Bacteria</taxon>
        <taxon>Pseudomonadati</taxon>
        <taxon>Bacteroidota</taxon>
        <taxon>Flavobacteriia</taxon>
        <taxon>Flavobacteriales</taxon>
        <taxon>Flavobacteriaceae</taxon>
    </lineage>
</organism>
<evidence type="ECO:0000313" key="3">
    <source>
        <dbReference type="Proteomes" id="UP001139369"/>
    </source>
</evidence>
<feature type="domain" description="Type IV secretion system coupling protein TraD DNA-binding" evidence="1">
    <location>
        <begin position="397"/>
        <end position="710"/>
    </location>
</feature>
<protein>
    <submittedName>
        <fullName evidence="2">ATP-binding protein</fullName>
    </submittedName>
</protein>
<keyword evidence="2" id="KW-0067">ATP-binding</keyword>
<dbReference type="InterPro" id="IPR027417">
    <property type="entry name" value="P-loop_NTPase"/>
</dbReference>
<dbReference type="EMBL" id="JAKQYM010000015">
    <property type="protein sequence ID" value="MCI2230339.1"/>
    <property type="molecule type" value="Genomic_DNA"/>
</dbReference>
<name>A0A9X2ANW3_9FLAO</name>
<dbReference type="AlphaFoldDB" id="A0A9X2ANW3"/>
<evidence type="ECO:0000259" key="1">
    <source>
        <dbReference type="Pfam" id="PF10412"/>
    </source>
</evidence>